<dbReference type="RefSeq" id="WP_144973849.1">
    <property type="nucleotide sequence ID" value="NZ_CP036289.1"/>
</dbReference>
<dbReference type="EMBL" id="CP036289">
    <property type="protein sequence ID" value="QDU76034.1"/>
    <property type="molecule type" value="Genomic_DNA"/>
</dbReference>
<name>A0A518CA25_9BACT</name>
<dbReference type="KEGG" id="bvo:Pan97_30790"/>
<accession>A0A518CA25</accession>
<evidence type="ECO:0000313" key="1">
    <source>
        <dbReference type="EMBL" id="QDU76034.1"/>
    </source>
</evidence>
<sequence length="197" mass="23042">MPSSQPLFISLGQDCEPAHHIWRLKLPTVRTPFDSARVPDEALRQCLLSDFKRAFSDNSMRVGCYETNLTWGHISYQALSQEMRDRWTWQVNNFLSLKEKQVLFVREVSEVDDLAKQHDEISHWLNEAGYRSFRLALAVKGACERTDRWFPLTREPDEQGVGSWKGSRADWDEFFAHVQQPGQSKKSTLYFRSDVTW</sequence>
<proteinExistence type="predicted"/>
<protein>
    <submittedName>
        <fullName evidence="1">Uncharacterized protein</fullName>
    </submittedName>
</protein>
<organism evidence="1 2">
    <name type="scientific">Bremerella volcania</name>
    <dbReference type="NCBI Taxonomy" id="2527984"/>
    <lineage>
        <taxon>Bacteria</taxon>
        <taxon>Pseudomonadati</taxon>
        <taxon>Planctomycetota</taxon>
        <taxon>Planctomycetia</taxon>
        <taxon>Pirellulales</taxon>
        <taxon>Pirellulaceae</taxon>
        <taxon>Bremerella</taxon>
    </lineage>
</organism>
<reference evidence="2" key="1">
    <citation type="submission" date="2019-02" db="EMBL/GenBank/DDBJ databases">
        <title>Deep-cultivation of Planctomycetes and their phenomic and genomic characterization uncovers novel biology.</title>
        <authorList>
            <person name="Wiegand S."/>
            <person name="Jogler M."/>
            <person name="Boedeker C."/>
            <person name="Pinto D."/>
            <person name="Vollmers J."/>
            <person name="Rivas-Marin E."/>
            <person name="Kohn T."/>
            <person name="Peeters S.H."/>
            <person name="Heuer A."/>
            <person name="Rast P."/>
            <person name="Oberbeckmann S."/>
            <person name="Bunk B."/>
            <person name="Jeske O."/>
            <person name="Meyerdierks A."/>
            <person name="Storesund J.E."/>
            <person name="Kallscheuer N."/>
            <person name="Luecker S."/>
            <person name="Lage O.M."/>
            <person name="Pohl T."/>
            <person name="Merkel B.J."/>
            <person name="Hornburger P."/>
            <person name="Mueller R.-W."/>
            <person name="Bruemmer F."/>
            <person name="Labrenz M."/>
            <person name="Spormann A.M."/>
            <person name="Op den Camp H."/>
            <person name="Overmann J."/>
            <person name="Amann R."/>
            <person name="Jetten M.S.M."/>
            <person name="Mascher T."/>
            <person name="Medema M.H."/>
            <person name="Devos D.P."/>
            <person name="Kaster A.-K."/>
            <person name="Ovreas L."/>
            <person name="Rohde M."/>
            <person name="Galperin M.Y."/>
            <person name="Jogler C."/>
        </authorList>
    </citation>
    <scope>NUCLEOTIDE SEQUENCE [LARGE SCALE GENOMIC DNA]</scope>
    <source>
        <strain evidence="2">Pan97</strain>
    </source>
</reference>
<dbReference type="Proteomes" id="UP000318626">
    <property type="component" value="Chromosome"/>
</dbReference>
<keyword evidence="2" id="KW-1185">Reference proteome</keyword>
<gene>
    <name evidence="1" type="ORF">Pan97_30790</name>
</gene>
<dbReference type="AlphaFoldDB" id="A0A518CA25"/>
<evidence type="ECO:0000313" key="2">
    <source>
        <dbReference type="Proteomes" id="UP000318626"/>
    </source>
</evidence>